<keyword evidence="1" id="KW-0408">Iron</keyword>
<name>A0ABZ2HPS9_9RHOB</name>
<dbReference type="PROSITE" id="PS51471">
    <property type="entry name" value="FE2OG_OXY"/>
    <property type="match status" value="1"/>
</dbReference>
<feature type="domain" description="Fe2OG dioxygenase" evidence="2">
    <location>
        <begin position="136"/>
        <end position="243"/>
    </location>
</feature>
<evidence type="ECO:0000313" key="3">
    <source>
        <dbReference type="EMBL" id="WWR47941.1"/>
    </source>
</evidence>
<gene>
    <name evidence="3" type="ORF">RZ517_07165</name>
</gene>
<comment type="similarity">
    <text evidence="1">Belongs to the iron/ascorbate-dependent oxidoreductase family.</text>
</comment>
<dbReference type="SUPFAM" id="SSF51197">
    <property type="entry name" value="Clavaminate synthase-like"/>
    <property type="match status" value="1"/>
</dbReference>
<dbReference type="EMBL" id="CP146069">
    <property type="protein sequence ID" value="WWR47941.1"/>
    <property type="molecule type" value="Genomic_DNA"/>
</dbReference>
<dbReference type="InterPro" id="IPR005123">
    <property type="entry name" value="Oxoglu/Fe-dep_dioxygenase_dom"/>
</dbReference>
<dbReference type="Proteomes" id="UP001364156">
    <property type="component" value="Chromosome"/>
</dbReference>
<keyword evidence="4" id="KW-1185">Reference proteome</keyword>
<reference evidence="3 4" key="1">
    <citation type="submission" date="2023-10" db="EMBL/GenBank/DDBJ databases">
        <title>Roseovarius strain S88 nov., isolated from a marine algae.</title>
        <authorList>
            <person name="Lee M.W."/>
            <person name="Lee J.K."/>
            <person name="Kim J.M."/>
            <person name="Choi D.G."/>
            <person name="Baek J.H."/>
            <person name="Bayburt H."/>
            <person name="Jung J.J."/>
            <person name="Han D.M."/>
            <person name="Jeon C.O."/>
        </authorList>
    </citation>
    <scope>NUCLEOTIDE SEQUENCE [LARGE SCALE GENOMIC DNA]</scope>
    <source>
        <strain evidence="3 4">S88</strain>
    </source>
</reference>
<organism evidence="3 4">
    <name type="scientific">Roseovarius phycicola</name>
    <dbReference type="NCBI Taxonomy" id="3080976"/>
    <lineage>
        <taxon>Bacteria</taxon>
        <taxon>Pseudomonadati</taxon>
        <taxon>Pseudomonadota</taxon>
        <taxon>Alphaproteobacteria</taxon>
        <taxon>Rhodobacterales</taxon>
        <taxon>Roseobacteraceae</taxon>
        <taxon>Roseovarius</taxon>
    </lineage>
</organism>
<keyword evidence="1" id="KW-0479">Metal-binding</keyword>
<sequence length="262" mass="29804">MHDILNLERYPLDKFDSTAWRDLVGRCQQALEQDGMFTLTDFMHMHIAAGETARMADTFARQSFRHERVHNIYFLKSIPDLASDHPALTQFHTSNQTLCADQIRGSALLRLYEWPPFARFLAATMGQPALYVMDDPLARVNVMSYDAGQALNWHFDRSEFTTTLLLQAPEAGGAFEYRTDLRSEDDPNYDGVARLLTEQDDQVHTLSLTPGSLNVFKGRNTAHRVSPVEGDTPRVISVFSYYDRPGVRFTQSEQIGFYGRSA</sequence>
<dbReference type="Pfam" id="PF23169">
    <property type="entry name" value="HalD"/>
    <property type="match status" value="1"/>
</dbReference>
<evidence type="ECO:0000259" key="2">
    <source>
        <dbReference type="PROSITE" id="PS51471"/>
    </source>
</evidence>
<keyword evidence="1" id="KW-0560">Oxidoreductase</keyword>
<protein>
    <submittedName>
        <fullName evidence="3">2OG-Fe(II) oxygenase</fullName>
    </submittedName>
</protein>
<evidence type="ECO:0000256" key="1">
    <source>
        <dbReference type="RuleBase" id="RU003682"/>
    </source>
</evidence>
<evidence type="ECO:0000313" key="4">
    <source>
        <dbReference type="Proteomes" id="UP001364156"/>
    </source>
</evidence>
<dbReference type="RefSeq" id="WP_338550769.1">
    <property type="nucleotide sequence ID" value="NZ_CP146069.1"/>
</dbReference>
<accession>A0ABZ2HPS9</accession>
<dbReference type="InterPro" id="IPR056470">
    <property type="entry name" value="BesD/HalB-like"/>
</dbReference>
<dbReference type="Gene3D" id="2.60.120.620">
    <property type="entry name" value="q2cbj1_9rhob like domain"/>
    <property type="match status" value="1"/>
</dbReference>
<proteinExistence type="inferred from homology"/>